<keyword evidence="3" id="KW-1185">Reference proteome</keyword>
<accession>E3NUH7</accession>
<dbReference type="Gene3D" id="1.10.150.240">
    <property type="entry name" value="Putative phosphatase, domain 2"/>
    <property type="match status" value="1"/>
</dbReference>
<dbReference type="InterPro" id="IPR000560">
    <property type="entry name" value="His_Pase_clade-2"/>
</dbReference>
<dbReference type="Pfam" id="PF13419">
    <property type="entry name" value="HAD_2"/>
    <property type="match status" value="1"/>
</dbReference>
<dbReference type="eggNOG" id="KOG2914">
    <property type="taxonomic scope" value="Eukaryota"/>
</dbReference>
<dbReference type="InterPro" id="IPR023198">
    <property type="entry name" value="PGP-like_dom2"/>
</dbReference>
<name>E3NUH7_CAERE</name>
<dbReference type="InterPro" id="IPR023214">
    <property type="entry name" value="HAD_sf"/>
</dbReference>
<dbReference type="InterPro" id="IPR041492">
    <property type="entry name" value="HAD_2"/>
</dbReference>
<dbReference type="PANTHER" id="PTHR18901">
    <property type="entry name" value="2-DEOXYGLUCOSE-6-PHOSPHATE PHOSPHATASE 2"/>
    <property type="match status" value="1"/>
</dbReference>
<keyword evidence="1" id="KW-0732">Signal</keyword>
<dbReference type="SFLD" id="SFLDG01129">
    <property type="entry name" value="C1.5:_HAD__Beta-PGM__Phosphata"/>
    <property type="match status" value="1"/>
</dbReference>
<dbReference type="STRING" id="31234.E3NUH7"/>
<evidence type="ECO:0000256" key="1">
    <source>
        <dbReference type="SAM" id="SignalP"/>
    </source>
</evidence>
<dbReference type="AlphaFoldDB" id="E3NUH7"/>
<dbReference type="NCBIfam" id="TIGR01509">
    <property type="entry name" value="HAD-SF-IA-v3"/>
    <property type="match status" value="1"/>
</dbReference>
<gene>
    <name evidence="2" type="ORF">CRE_21695</name>
</gene>
<dbReference type="EMBL" id="DS270555">
    <property type="protein sequence ID" value="EFO94786.1"/>
    <property type="molecule type" value="Genomic_DNA"/>
</dbReference>
<dbReference type="InParanoid" id="E3NUH7"/>
<dbReference type="Pfam" id="PF00328">
    <property type="entry name" value="His_Phos_2"/>
    <property type="match status" value="1"/>
</dbReference>
<evidence type="ECO:0000313" key="3">
    <source>
        <dbReference type="Proteomes" id="UP000008281"/>
    </source>
</evidence>
<evidence type="ECO:0000313" key="2">
    <source>
        <dbReference type="EMBL" id="EFO94786.1"/>
    </source>
</evidence>
<dbReference type="InterPro" id="IPR006439">
    <property type="entry name" value="HAD-SF_hydro_IA"/>
</dbReference>
<dbReference type="PRINTS" id="PR00413">
    <property type="entry name" value="HADHALOGNASE"/>
</dbReference>
<dbReference type="InterPro" id="IPR029033">
    <property type="entry name" value="His_PPase_superfam"/>
</dbReference>
<dbReference type="Gene3D" id="3.40.50.1000">
    <property type="entry name" value="HAD superfamily/HAD-like"/>
    <property type="match status" value="1"/>
</dbReference>
<reference evidence="2" key="1">
    <citation type="submission" date="2007-07" db="EMBL/GenBank/DDBJ databases">
        <title>PCAP assembly of the Caenorhabditis remanei genome.</title>
        <authorList>
            <consortium name="The Caenorhabditis remanei Sequencing Consortium"/>
            <person name="Wilson R.K."/>
        </authorList>
    </citation>
    <scope>NUCLEOTIDE SEQUENCE [LARGE SCALE GENOMIC DNA]</scope>
    <source>
        <strain evidence="2">PB4641</strain>
    </source>
</reference>
<dbReference type="SFLD" id="SFLDS00003">
    <property type="entry name" value="Haloacid_Dehalogenase"/>
    <property type="match status" value="1"/>
</dbReference>
<protein>
    <submittedName>
        <fullName evidence="2">Uncharacterized protein</fullName>
    </submittedName>
</protein>
<organism evidence="3">
    <name type="scientific">Caenorhabditis remanei</name>
    <name type="common">Caenorhabditis vulgaris</name>
    <dbReference type="NCBI Taxonomy" id="31234"/>
    <lineage>
        <taxon>Eukaryota</taxon>
        <taxon>Metazoa</taxon>
        <taxon>Ecdysozoa</taxon>
        <taxon>Nematoda</taxon>
        <taxon>Chromadorea</taxon>
        <taxon>Rhabditida</taxon>
        <taxon>Rhabditina</taxon>
        <taxon>Rhabditomorpha</taxon>
        <taxon>Rhabditoidea</taxon>
        <taxon>Rhabditidae</taxon>
        <taxon>Peloderinae</taxon>
        <taxon>Caenorhabditis</taxon>
    </lineage>
</organism>
<dbReference type="SUPFAM" id="SSF56784">
    <property type="entry name" value="HAD-like"/>
    <property type="match status" value="1"/>
</dbReference>
<dbReference type="GO" id="GO:0016791">
    <property type="term" value="F:phosphatase activity"/>
    <property type="evidence" value="ECO:0007669"/>
    <property type="project" value="UniProtKB-ARBA"/>
</dbReference>
<dbReference type="PANTHER" id="PTHR18901:SF38">
    <property type="entry name" value="PSEUDOURIDINE-5'-PHOSPHATASE"/>
    <property type="match status" value="1"/>
</dbReference>
<dbReference type="CDD" id="cd07505">
    <property type="entry name" value="HAD_BPGM-like"/>
    <property type="match status" value="1"/>
</dbReference>
<feature type="chain" id="PRO_5003179120" evidence="1">
    <location>
        <begin position="27"/>
        <end position="735"/>
    </location>
</feature>
<dbReference type="InterPro" id="IPR036412">
    <property type="entry name" value="HAD-like_sf"/>
</dbReference>
<proteinExistence type="predicted"/>
<dbReference type="NCBIfam" id="TIGR01549">
    <property type="entry name" value="HAD-SF-IA-v1"/>
    <property type="match status" value="1"/>
</dbReference>
<sequence length="735" mass="81978">MMKPFKIKHSLIVCFASGLFLTACNNDHDDNSAVVVPPKVDTSLYLQTKQPYQPQQKLSSYEATPAGYRAVFTELVARHGSRGLSSIKYDLALYNMWLKAKQENALTPLGEQLGADLEAMMKANILLGYGVEGIRQYGYGNETSVGIKEHQGIADRLLQRLPQLFNQASQQGKSVQIVSSGVDRAVDSAKFFTNELLKQQPSLKTAITPASYQTLNSTSIPSIVDGGVNRFHLYFHSLNAQDDLANVKTDLDKTVYAASLKYQDFEENDPDLKQKIKTLSADSNAQKIATEVLSPIFKTAFIQKIGQTGYSFSNSGSFTVTSPKGEQITEKGKGKNTIASAVDAAAYVYELYSITGGMQDELGVTNFKKYMPIEAAKFYAQYNDANDFYSKGPSFDTGKAVTTDIAKSLKQDLFKQVDDVMSNTQKNVAVLRFAHAEIIIPLATSLELKGMMQSVPLTQTFNYSNSAWRGEDISPMAANLQWDIYQNSQGQTLLKMLYNEKEIAFKKDCDYARYKQHTIQAAIFDMDGTMLDTEWLRFDVLKQASLEITGVEFSLDYLMQCLGLNALSSEQLAQKFYGQDIPYQHIRQRAEQIELEMILSQGVPVKAGLLEILTYLQSQNIRLAVATSSTRKIAEKYLKLAKIDHYFTLLVCGDDVIQGKPHPEIFNKACTLLNLNPRHSLMIEDSENGITSADLAGGVTILIEDIKEPNQTMLARADYYFESMLDFYQAIIKSD</sequence>
<dbReference type="Gene3D" id="3.40.50.1240">
    <property type="entry name" value="Phosphoglycerate mutase-like"/>
    <property type="match status" value="1"/>
</dbReference>
<dbReference type="SUPFAM" id="SSF53254">
    <property type="entry name" value="Phosphoglycerate mutase-like"/>
    <property type="match status" value="1"/>
</dbReference>
<dbReference type="Proteomes" id="UP000008281">
    <property type="component" value="Unassembled WGS sequence"/>
</dbReference>
<dbReference type="OrthoDB" id="40579at2759"/>
<dbReference type="PROSITE" id="PS51257">
    <property type="entry name" value="PROKAR_LIPOPROTEIN"/>
    <property type="match status" value="1"/>
</dbReference>
<feature type="signal peptide" evidence="1">
    <location>
        <begin position="1"/>
        <end position="26"/>
    </location>
</feature>
<dbReference type="HOGENOM" id="CLU_377333_0_0_1"/>